<comment type="caution">
    <text evidence="2">The sequence shown here is derived from an EMBL/GenBank/DDBJ whole genome shotgun (WGS) entry which is preliminary data.</text>
</comment>
<sequence>MGPLLRSLSSPQSFFPPGSAPLCPLPGQEQPFPAAWAPLAPQAPPAGLQRAPCGCWFDPRVFHIQWSIPYGHQGTAVAPAPLVLPTSIPGYQHIQGQWAPVNITSMATVAGTPGGRNIPRRSSNIPTSSSAALQKKDQEDRGAELQVSEEVLLEEAHRLFSVSLDAMRVTKDGCSSNPTAPDPAGTSAEGSAVATTLVVSPTTFHSHQDSEGLSVEMVNSSAAPPWGHPQATTTPWAPMSPPAPLLAPPWRSLGTWEPAWAFLMRS</sequence>
<feature type="region of interest" description="Disordered" evidence="1">
    <location>
        <begin position="110"/>
        <end position="143"/>
    </location>
</feature>
<evidence type="ECO:0000313" key="3">
    <source>
        <dbReference type="Proteomes" id="UP000190648"/>
    </source>
</evidence>
<evidence type="ECO:0000313" key="2">
    <source>
        <dbReference type="EMBL" id="OPJ79566.1"/>
    </source>
</evidence>
<dbReference type="EMBL" id="LSYS01004443">
    <property type="protein sequence ID" value="OPJ79566.1"/>
    <property type="molecule type" value="Genomic_DNA"/>
</dbReference>
<reference evidence="2 3" key="1">
    <citation type="submission" date="2016-02" db="EMBL/GenBank/DDBJ databases">
        <title>Band-tailed pigeon sequencing and assembly.</title>
        <authorList>
            <person name="Soares A.E."/>
            <person name="Novak B.J."/>
            <person name="Rice E.S."/>
            <person name="O'Connell B."/>
            <person name="Chang D."/>
            <person name="Weber S."/>
            <person name="Shapiro B."/>
        </authorList>
    </citation>
    <scope>NUCLEOTIDE SEQUENCE [LARGE SCALE GENOMIC DNA]</scope>
    <source>
        <strain evidence="2">BTP2013</strain>
        <tissue evidence="2">Blood</tissue>
    </source>
</reference>
<feature type="compositionally biased region" description="Basic and acidic residues" evidence="1">
    <location>
        <begin position="134"/>
        <end position="143"/>
    </location>
</feature>
<dbReference type="InterPro" id="IPR031535">
    <property type="entry name" value="PRR22"/>
</dbReference>
<evidence type="ECO:0000256" key="1">
    <source>
        <dbReference type="SAM" id="MobiDB-lite"/>
    </source>
</evidence>
<accession>A0A1V4K542</accession>
<feature type="compositionally biased region" description="Polar residues" evidence="1">
    <location>
        <begin position="120"/>
        <end position="132"/>
    </location>
</feature>
<keyword evidence="3" id="KW-1185">Reference proteome</keyword>
<name>A0A1V4K542_PATFA</name>
<dbReference type="Proteomes" id="UP000190648">
    <property type="component" value="Unassembled WGS sequence"/>
</dbReference>
<gene>
    <name evidence="2" type="primary">PRR22</name>
    <name evidence="2" type="ORF">AV530_006645</name>
</gene>
<proteinExistence type="predicted"/>
<dbReference type="AlphaFoldDB" id="A0A1V4K542"/>
<dbReference type="Pfam" id="PF15776">
    <property type="entry name" value="PRR22"/>
    <property type="match status" value="1"/>
</dbReference>
<organism evidence="2 3">
    <name type="scientific">Patagioenas fasciata monilis</name>
    <dbReference type="NCBI Taxonomy" id="372326"/>
    <lineage>
        <taxon>Eukaryota</taxon>
        <taxon>Metazoa</taxon>
        <taxon>Chordata</taxon>
        <taxon>Craniata</taxon>
        <taxon>Vertebrata</taxon>
        <taxon>Euteleostomi</taxon>
        <taxon>Archelosauria</taxon>
        <taxon>Archosauria</taxon>
        <taxon>Dinosauria</taxon>
        <taxon>Saurischia</taxon>
        <taxon>Theropoda</taxon>
        <taxon>Coelurosauria</taxon>
        <taxon>Aves</taxon>
        <taxon>Neognathae</taxon>
        <taxon>Neoaves</taxon>
        <taxon>Columbimorphae</taxon>
        <taxon>Columbiformes</taxon>
        <taxon>Columbidae</taxon>
        <taxon>Patagioenas</taxon>
    </lineage>
</organism>
<protein>
    <submittedName>
        <fullName evidence="2">Proline-rich protein 22</fullName>
    </submittedName>
</protein>
<dbReference type="OrthoDB" id="9941921at2759"/>